<protein>
    <recommendedName>
        <fullName evidence="4">MATE family efflux transporter</fullName>
    </recommendedName>
</protein>
<evidence type="ECO:0000256" key="1">
    <source>
        <dbReference type="SAM" id="Phobius"/>
    </source>
</evidence>
<dbReference type="AlphaFoldDB" id="A0A1H8JPI4"/>
<sequence length="42" mass="4870">MNFDRKRFYKSLFFLCIPIIVQNLISTLVNMIDTVMISSLGS</sequence>
<dbReference type="Proteomes" id="UP000199512">
    <property type="component" value="Unassembled WGS sequence"/>
</dbReference>
<feature type="transmembrane region" description="Helical" evidence="1">
    <location>
        <begin position="12"/>
        <end position="32"/>
    </location>
</feature>
<evidence type="ECO:0008006" key="4">
    <source>
        <dbReference type="Google" id="ProtNLM"/>
    </source>
</evidence>
<organism evidence="2 3">
    <name type="scientific">Peptostreptococcus russellii</name>
    <dbReference type="NCBI Taxonomy" id="215200"/>
    <lineage>
        <taxon>Bacteria</taxon>
        <taxon>Bacillati</taxon>
        <taxon>Bacillota</taxon>
        <taxon>Clostridia</taxon>
        <taxon>Peptostreptococcales</taxon>
        <taxon>Peptostreptococcaceae</taxon>
        <taxon>Peptostreptococcus</taxon>
    </lineage>
</organism>
<evidence type="ECO:0000313" key="2">
    <source>
        <dbReference type="EMBL" id="SEN82465.1"/>
    </source>
</evidence>
<keyword evidence="1" id="KW-0812">Transmembrane</keyword>
<keyword evidence="1" id="KW-0472">Membrane</keyword>
<accession>A0A1H8JPI4</accession>
<dbReference type="EMBL" id="FODF01000016">
    <property type="protein sequence ID" value="SEN82465.1"/>
    <property type="molecule type" value="Genomic_DNA"/>
</dbReference>
<feature type="non-terminal residue" evidence="2">
    <location>
        <position position="42"/>
    </location>
</feature>
<keyword evidence="3" id="KW-1185">Reference proteome</keyword>
<dbReference type="STRING" id="215200.SAMN05216454_1161"/>
<evidence type="ECO:0000313" key="3">
    <source>
        <dbReference type="Proteomes" id="UP000199512"/>
    </source>
</evidence>
<name>A0A1H8JPI4_9FIRM</name>
<reference evidence="2 3" key="1">
    <citation type="submission" date="2016-10" db="EMBL/GenBank/DDBJ databases">
        <authorList>
            <person name="de Groot N.N."/>
        </authorList>
    </citation>
    <scope>NUCLEOTIDE SEQUENCE [LARGE SCALE GENOMIC DNA]</scope>
    <source>
        <strain evidence="2 3">Calf135</strain>
    </source>
</reference>
<gene>
    <name evidence="2" type="ORF">SAMN05216454_1161</name>
</gene>
<keyword evidence="1" id="KW-1133">Transmembrane helix</keyword>
<proteinExistence type="predicted"/>